<dbReference type="InterPro" id="IPR017853">
    <property type="entry name" value="GH"/>
</dbReference>
<dbReference type="Gene3D" id="2.60.40.10">
    <property type="entry name" value="Immunoglobulins"/>
    <property type="match status" value="1"/>
</dbReference>
<accession>A0A0H3K623</accession>
<dbReference type="Proteomes" id="UP000001175">
    <property type="component" value="Chromosome"/>
</dbReference>
<dbReference type="InterPro" id="IPR004193">
    <property type="entry name" value="Glyco_hydro_13_N"/>
</dbReference>
<dbReference type="Pfam" id="PF00128">
    <property type="entry name" value="Alpha-amylase"/>
    <property type="match status" value="1"/>
</dbReference>
<reference evidence="6 7" key="1">
    <citation type="journal article" date="2007" name="Photosyn. Res.">
        <title>Complete nucleotide sequence of the freshwater unicellular cyanobacterium Synechococcus elongatus PCC 6301 chromosome: gene content and organization.</title>
        <authorList>
            <person name="Sugita C."/>
            <person name="Ogata K."/>
            <person name="Shikata M."/>
            <person name="Jikuya H."/>
            <person name="Takano J."/>
            <person name="Furumichi M."/>
            <person name="Kanehisa M."/>
            <person name="Omata T."/>
            <person name="Sugiura M."/>
            <person name="Sugita M."/>
        </authorList>
    </citation>
    <scope>NUCLEOTIDE SEQUENCE [LARGE SCALE GENOMIC DNA]</scope>
    <source>
        <strain evidence="7">ATCC 27144 / PCC 6301 / SAUG 1402/1</strain>
    </source>
</reference>
<dbReference type="AlphaFoldDB" id="A0A0H3K623"/>
<protein>
    <submittedName>
        <fullName evidence="6">Glycogen operon protein GlgX homolog</fullName>
    </submittedName>
</protein>
<dbReference type="NCBIfam" id="TIGR02100">
    <property type="entry name" value="glgX_debranch"/>
    <property type="match status" value="1"/>
</dbReference>
<dbReference type="InterPro" id="IPR011837">
    <property type="entry name" value="Glycogen_debranch_GlgX"/>
</dbReference>
<dbReference type="InterPro" id="IPR044505">
    <property type="entry name" value="GlgX_Isoamylase_N_E_set"/>
</dbReference>
<feature type="domain" description="Glycosyl hydrolase family 13 catalytic" evidence="5">
    <location>
        <begin position="167"/>
        <end position="567"/>
    </location>
</feature>
<dbReference type="KEGG" id="syc:syc1418_d"/>
<dbReference type="CDD" id="cd11326">
    <property type="entry name" value="AmyAc_Glg_debranch"/>
    <property type="match status" value="1"/>
</dbReference>
<dbReference type="PANTHER" id="PTHR43002">
    <property type="entry name" value="GLYCOGEN DEBRANCHING ENZYME"/>
    <property type="match status" value="1"/>
</dbReference>
<dbReference type="GO" id="GO:0004135">
    <property type="term" value="F:amylo-alpha-1,6-glucosidase activity"/>
    <property type="evidence" value="ECO:0007669"/>
    <property type="project" value="InterPro"/>
</dbReference>
<evidence type="ECO:0000313" key="7">
    <source>
        <dbReference type="Proteomes" id="UP000001175"/>
    </source>
</evidence>
<dbReference type="Pfam" id="PF02922">
    <property type="entry name" value="CBM_48"/>
    <property type="match status" value="1"/>
</dbReference>
<dbReference type="EMBL" id="AP008231">
    <property type="protein sequence ID" value="BAD79608.1"/>
    <property type="molecule type" value="Genomic_DNA"/>
</dbReference>
<dbReference type="Pfam" id="PF21156">
    <property type="entry name" value="ISOA1-3_C"/>
    <property type="match status" value="1"/>
</dbReference>
<evidence type="ECO:0000256" key="1">
    <source>
        <dbReference type="ARBA" id="ARBA00008061"/>
    </source>
</evidence>
<dbReference type="Gene3D" id="3.20.20.80">
    <property type="entry name" value="Glycosidases"/>
    <property type="match status" value="1"/>
</dbReference>
<dbReference type="SUPFAM" id="SSF51011">
    <property type="entry name" value="Glycosyl hydrolase domain"/>
    <property type="match status" value="1"/>
</dbReference>
<keyword evidence="2" id="KW-0378">Hydrolase</keyword>
<dbReference type="eggNOG" id="COG1523">
    <property type="taxonomic scope" value="Bacteria"/>
</dbReference>
<evidence type="ECO:0000259" key="5">
    <source>
        <dbReference type="SMART" id="SM00642"/>
    </source>
</evidence>
<dbReference type="InterPro" id="IPR006047">
    <property type="entry name" value="GH13_cat_dom"/>
</dbReference>
<dbReference type="CDD" id="cd02856">
    <property type="entry name" value="E_set_GDE_Isoamylase_N"/>
    <property type="match status" value="1"/>
</dbReference>
<sequence length="694" mass="78958">MTVSSRRPESTVAVDPGQSYPLGATVYPTGVNFSLYTKYATGVELLLFDDPEGAQPQRTVRLDPHLNRTSFYWHVFIPGIRSGQVYAYRVFGPYAPDRGLCFNPNKVLLDPYARGVVGWQHYSREAAIKPSNNCVQALRSVVVDPSDYDWEGDRHPRTPYARTVIYELHVGGFTKHPNSGVAPEKRGTYAGLIEKIPYLQSLGVTAVELLPVHQFDRQDAPLGRENYWGYSTMAFFAPHAAYSSRHDPLGPVDEFRDLVKALHQAGIEVILDVVFNHTAEGNEDGPTLSFKGLANSTYYLLDEQAGYRNYTGCGNTVKANNSIVRSLILDCLRYWVSEMHVDGFRFDLASVLSRDANGNPLSDPPLLWAIDSDPVLAGTKLIAEAWDAAGLYQVGTFIGDRFGTWNGPFRDDIRRFWRGDQGCTYALSQRLLGSPDVYSTDQWYAGRTINFITCHDGFTLRDLVSYSQKHNFANGENNRDGTNDNYSWNYGIEGETDDPTILSLRERQQRNLLATLFLAQGTPMLTMGDEVKRSQQGNNNAYCQDNEISWFDWSLCDRHADFLVFSRRLIELSQSLVMFQQNELLQNEPHPRRPYAIWHGVKLKQPDWALWSHSLAVSLCHPRQQEWLYLAFNAYWEDLRFQLPRPPRGRVWYRLLDTSLPNLEACHLPDEAKPCLRRDYIVPARSLLLLMARA</sequence>
<dbReference type="GO" id="GO:0019156">
    <property type="term" value="F:isoamylase activity"/>
    <property type="evidence" value="ECO:0007669"/>
    <property type="project" value="UniProtKB-ARBA"/>
</dbReference>
<keyword evidence="3" id="KW-0809">Transit peptide</keyword>
<dbReference type="GO" id="GO:0005980">
    <property type="term" value="P:glycogen catabolic process"/>
    <property type="evidence" value="ECO:0007669"/>
    <property type="project" value="InterPro"/>
</dbReference>
<dbReference type="InterPro" id="IPR013783">
    <property type="entry name" value="Ig-like_fold"/>
</dbReference>
<proteinExistence type="inferred from homology"/>
<name>A0A0H3K623_SYNP6</name>
<dbReference type="SMART" id="SM00642">
    <property type="entry name" value="Aamy"/>
    <property type="match status" value="1"/>
</dbReference>
<keyword evidence="4" id="KW-0326">Glycosidase</keyword>
<dbReference type="InterPro" id="IPR013780">
    <property type="entry name" value="Glyco_hydro_b"/>
</dbReference>
<dbReference type="Gene3D" id="2.60.40.1180">
    <property type="entry name" value="Golgi alpha-mannosidase II"/>
    <property type="match status" value="1"/>
</dbReference>
<dbReference type="GeneID" id="72428894"/>
<evidence type="ECO:0000256" key="2">
    <source>
        <dbReference type="ARBA" id="ARBA00022801"/>
    </source>
</evidence>
<dbReference type="InterPro" id="IPR014756">
    <property type="entry name" value="Ig_E-set"/>
</dbReference>
<dbReference type="SUPFAM" id="SSF51445">
    <property type="entry name" value="(Trans)glycosidases"/>
    <property type="match status" value="1"/>
</dbReference>
<dbReference type="RefSeq" id="WP_011243730.1">
    <property type="nucleotide sequence ID" value="NC_006576.1"/>
</dbReference>
<evidence type="ECO:0000313" key="6">
    <source>
        <dbReference type="EMBL" id="BAD79608.1"/>
    </source>
</evidence>
<organism evidence="6 7">
    <name type="scientific">Synechococcus sp. (strain ATCC 27144 / PCC 6301 / SAUG 1402/1)</name>
    <name type="common">Anacystis nidulans</name>
    <dbReference type="NCBI Taxonomy" id="269084"/>
    <lineage>
        <taxon>Bacteria</taxon>
        <taxon>Bacillati</taxon>
        <taxon>Cyanobacteriota</taxon>
        <taxon>Cyanophyceae</taxon>
        <taxon>Synechococcales</taxon>
        <taxon>Synechococcaceae</taxon>
        <taxon>Synechococcus</taxon>
    </lineage>
</organism>
<evidence type="ECO:0000256" key="3">
    <source>
        <dbReference type="ARBA" id="ARBA00022946"/>
    </source>
</evidence>
<comment type="similarity">
    <text evidence="1">Belongs to the glycosyl hydrolase 13 family.</text>
</comment>
<evidence type="ECO:0000256" key="4">
    <source>
        <dbReference type="ARBA" id="ARBA00023295"/>
    </source>
</evidence>
<gene>
    <name evidence="6" type="primary">glgX</name>
    <name evidence="6" type="ordered locus">syc1418_d</name>
</gene>
<dbReference type="InterPro" id="IPR048650">
    <property type="entry name" value="ISOA1-3-like_C"/>
</dbReference>
<dbReference type="SUPFAM" id="SSF81296">
    <property type="entry name" value="E set domains"/>
    <property type="match status" value="1"/>
</dbReference>